<protein>
    <submittedName>
        <fullName evidence="2">Uncharacterized protein</fullName>
    </submittedName>
</protein>
<dbReference type="VEuPathDB" id="FungiDB:H257_04871"/>
<dbReference type="Proteomes" id="UP000285712">
    <property type="component" value="Unassembled WGS sequence"/>
</dbReference>
<evidence type="ECO:0000313" key="3">
    <source>
        <dbReference type="Proteomes" id="UP000285712"/>
    </source>
</evidence>
<comment type="caution">
    <text evidence="2">The sequence shown here is derived from an EMBL/GenBank/DDBJ whole genome shotgun (WGS) entry which is preliminary data.</text>
</comment>
<dbReference type="EMBL" id="QUTG01002309">
    <property type="protein sequence ID" value="RHY96797.1"/>
    <property type="molecule type" value="Genomic_DNA"/>
</dbReference>
<organism evidence="2 3">
    <name type="scientific">Aphanomyces astaci</name>
    <name type="common">Crayfish plague agent</name>
    <dbReference type="NCBI Taxonomy" id="112090"/>
    <lineage>
        <taxon>Eukaryota</taxon>
        <taxon>Sar</taxon>
        <taxon>Stramenopiles</taxon>
        <taxon>Oomycota</taxon>
        <taxon>Saprolegniomycetes</taxon>
        <taxon>Saprolegniales</taxon>
        <taxon>Verrucalvaceae</taxon>
        <taxon>Aphanomyces</taxon>
    </lineage>
</organism>
<name>A0A3R7A9X6_APHAT</name>
<dbReference type="AlphaFoldDB" id="A0A3R7A9X6"/>
<proteinExistence type="predicted"/>
<evidence type="ECO:0000256" key="1">
    <source>
        <dbReference type="SAM" id="MobiDB-lite"/>
    </source>
</evidence>
<reference evidence="2 3" key="1">
    <citation type="submission" date="2018-08" db="EMBL/GenBank/DDBJ databases">
        <title>Aphanomyces genome sequencing and annotation.</title>
        <authorList>
            <person name="Minardi D."/>
            <person name="Oidtmann B."/>
            <person name="Van Der Giezen M."/>
            <person name="Studholme D.J."/>
        </authorList>
    </citation>
    <scope>NUCLEOTIDE SEQUENCE [LARGE SCALE GENOMIC DNA]</scope>
    <source>
        <strain evidence="2 3">Sv</strain>
    </source>
</reference>
<sequence>MQSVNHPNVITFDVALHTLKSNYIRQTVDARMEFIKKTWARKNKRRLDKRKADRDQRKRKYDHSHQQVLELTKDERLEQENAAKQQQADAHGEALRAALQIPHFHLAVAPEPPCAHRELKQWGAKYDKGVKCKQCGKEMSRSFDDVDAARGADPTLDRDVEMHRLFEASFRFDNAEHLRRVEDERVRLEKEARQVQLAEVHSYDSTHMKAIDALNFRHVMGRNMDDRDGPRNDRDRHVAAYRDELSFFGRVNQHRYRLRILQDLRGVAYKERLIEYDLVQLHGSVEAEQSQVMSTPLQFVGHAADIHVQMQALPPPLSDPLELSYFLEQHFPTTQVRPLLVRHQPRTSMHAA</sequence>
<evidence type="ECO:0000313" key="2">
    <source>
        <dbReference type="EMBL" id="RHY96797.1"/>
    </source>
</evidence>
<accession>A0A3R7A9X6</accession>
<feature type="region of interest" description="Disordered" evidence="1">
    <location>
        <begin position="43"/>
        <end position="67"/>
    </location>
</feature>
<gene>
    <name evidence="2" type="ORF">DYB35_003248</name>
</gene>